<dbReference type="GO" id="GO:0006950">
    <property type="term" value="P:response to stress"/>
    <property type="evidence" value="ECO:0007669"/>
    <property type="project" value="TreeGrafter"/>
</dbReference>
<dbReference type="Pfam" id="PF12802">
    <property type="entry name" value="MarR_2"/>
    <property type="match status" value="1"/>
</dbReference>
<feature type="region of interest" description="Disordered" evidence="1">
    <location>
        <begin position="1"/>
        <end position="20"/>
    </location>
</feature>
<reference evidence="4" key="1">
    <citation type="submission" date="2016-10" db="EMBL/GenBank/DDBJ databases">
        <authorList>
            <person name="Varghese N."/>
            <person name="Submissions S."/>
        </authorList>
    </citation>
    <scope>NUCLEOTIDE SEQUENCE [LARGE SCALE GENOMIC DNA]</scope>
    <source>
        <strain evidence="4">DSM 22002</strain>
    </source>
</reference>
<dbReference type="GO" id="GO:0003677">
    <property type="term" value="F:DNA binding"/>
    <property type="evidence" value="ECO:0007669"/>
    <property type="project" value="UniProtKB-KW"/>
</dbReference>
<dbReference type="PANTHER" id="PTHR33164">
    <property type="entry name" value="TRANSCRIPTIONAL REGULATOR, MARR FAMILY"/>
    <property type="match status" value="1"/>
</dbReference>
<name>A0A1G8DNW8_9MICO</name>
<dbReference type="PANTHER" id="PTHR33164:SF43">
    <property type="entry name" value="HTH-TYPE TRANSCRIPTIONAL REPRESSOR YETL"/>
    <property type="match status" value="1"/>
</dbReference>
<evidence type="ECO:0000313" key="3">
    <source>
        <dbReference type="EMBL" id="SDH59394.1"/>
    </source>
</evidence>
<dbReference type="InterPro" id="IPR000835">
    <property type="entry name" value="HTH_MarR-typ"/>
</dbReference>
<sequence length="130" mass="13980">MAEAQLARRRQQDDRGPSQTTLDVLRLVVEAAERDELITPTDIARQTGLTGSGITPVLKRLVVDGLVSFTPSPQDARSKTVQPTERGGDQLAATLDARIVEAAADLDPASADAVARFLDRVRAIVDEECT</sequence>
<proteinExistence type="predicted"/>
<dbReference type="Gene3D" id="1.10.10.10">
    <property type="entry name" value="Winged helix-like DNA-binding domain superfamily/Winged helix DNA-binding domain"/>
    <property type="match status" value="1"/>
</dbReference>
<accession>A0A1G8DNW8</accession>
<evidence type="ECO:0000256" key="1">
    <source>
        <dbReference type="SAM" id="MobiDB-lite"/>
    </source>
</evidence>
<gene>
    <name evidence="3" type="ORF">SAMN04489720_1719</name>
</gene>
<dbReference type="PROSITE" id="PS50995">
    <property type="entry name" value="HTH_MARR_2"/>
    <property type="match status" value="1"/>
</dbReference>
<keyword evidence="4" id="KW-1185">Reference proteome</keyword>
<protein>
    <submittedName>
        <fullName evidence="3">DNA-binding transcriptional regulator, MarR family</fullName>
    </submittedName>
</protein>
<dbReference type="InterPro" id="IPR039422">
    <property type="entry name" value="MarR/SlyA-like"/>
</dbReference>
<keyword evidence="3" id="KW-0238">DNA-binding</keyword>
<dbReference type="Proteomes" id="UP000198822">
    <property type="component" value="Chromosome I"/>
</dbReference>
<dbReference type="InterPro" id="IPR036388">
    <property type="entry name" value="WH-like_DNA-bd_sf"/>
</dbReference>
<dbReference type="AlphaFoldDB" id="A0A1G8DNW8"/>
<dbReference type="EMBL" id="LT629695">
    <property type="protein sequence ID" value="SDH59394.1"/>
    <property type="molecule type" value="Genomic_DNA"/>
</dbReference>
<dbReference type="SMART" id="SM00347">
    <property type="entry name" value="HTH_MARR"/>
    <property type="match status" value="1"/>
</dbReference>
<feature type="domain" description="HTH marR-type" evidence="2">
    <location>
        <begin position="1"/>
        <end position="123"/>
    </location>
</feature>
<evidence type="ECO:0000313" key="4">
    <source>
        <dbReference type="Proteomes" id="UP000198822"/>
    </source>
</evidence>
<dbReference type="GO" id="GO:0003700">
    <property type="term" value="F:DNA-binding transcription factor activity"/>
    <property type="evidence" value="ECO:0007669"/>
    <property type="project" value="InterPro"/>
</dbReference>
<dbReference type="InterPro" id="IPR036390">
    <property type="entry name" value="WH_DNA-bd_sf"/>
</dbReference>
<evidence type="ECO:0000259" key="2">
    <source>
        <dbReference type="PROSITE" id="PS50995"/>
    </source>
</evidence>
<dbReference type="SUPFAM" id="SSF46785">
    <property type="entry name" value="Winged helix' DNA-binding domain"/>
    <property type="match status" value="1"/>
</dbReference>
<dbReference type="STRING" id="399736.SAMN04489720_1719"/>
<organism evidence="3 4">
    <name type="scientific">Agrococcus jejuensis</name>
    <dbReference type="NCBI Taxonomy" id="399736"/>
    <lineage>
        <taxon>Bacteria</taxon>
        <taxon>Bacillati</taxon>
        <taxon>Actinomycetota</taxon>
        <taxon>Actinomycetes</taxon>
        <taxon>Micrococcales</taxon>
        <taxon>Microbacteriaceae</taxon>
        <taxon>Agrococcus</taxon>
    </lineage>
</organism>